<dbReference type="InParanoid" id="W0RDG1"/>
<dbReference type="InterPro" id="IPR012910">
    <property type="entry name" value="Plug_dom"/>
</dbReference>
<keyword evidence="3 10" id="KW-1134">Transmembrane beta strand</keyword>
<evidence type="ECO:0000256" key="6">
    <source>
        <dbReference type="ARBA" id="ARBA00023077"/>
    </source>
</evidence>
<dbReference type="STRING" id="861299.J421_1289"/>
<dbReference type="Proteomes" id="UP000019151">
    <property type="component" value="Chromosome"/>
</dbReference>
<feature type="domain" description="TonB-dependent receptor-like beta-barrel" evidence="13">
    <location>
        <begin position="429"/>
        <end position="915"/>
    </location>
</feature>
<dbReference type="Pfam" id="PF07715">
    <property type="entry name" value="Plug"/>
    <property type="match status" value="1"/>
</dbReference>
<keyword evidence="8" id="KW-0675">Receptor</keyword>
<dbReference type="InterPro" id="IPR023996">
    <property type="entry name" value="TonB-dep_OMP_SusC/RagA"/>
</dbReference>
<dbReference type="PANTHER" id="PTHR30069:SF29">
    <property type="entry name" value="HEMOGLOBIN AND HEMOGLOBIN-HAPTOGLOBIN-BINDING PROTEIN 1-RELATED"/>
    <property type="match status" value="1"/>
</dbReference>
<dbReference type="NCBIfam" id="TIGR04056">
    <property type="entry name" value="OMP_RagA_SusC"/>
    <property type="match status" value="1"/>
</dbReference>
<dbReference type="GO" id="GO:0009279">
    <property type="term" value="C:cell outer membrane"/>
    <property type="evidence" value="ECO:0007669"/>
    <property type="project" value="UniProtKB-SubCell"/>
</dbReference>
<feature type="signal peptide" evidence="12">
    <location>
        <begin position="1"/>
        <end position="29"/>
    </location>
</feature>
<dbReference type="SUPFAM" id="SSF49464">
    <property type="entry name" value="Carboxypeptidase regulatory domain-like"/>
    <property type="match status" value="1"/>
</dbReference>
<keyword evidence="2 10" id="KW-0813">Transport</keyword>
<feature type="domain" description="TonB-dependent receptor plug" evidence="14">
    <location>
        <begin position="146"/>
        <end position="250"/>
    </location>
</feature>
<evidence type="ECO:0000256" key="4">
    <source>
        <dbReference type="ARBA" id="ARBA00022692"/>
    </source>
</evidence>
<evidence type="ECO:0000259" key="13">
    <source>
        <dbReference type="Pfam" id="PF00593"/>
    </source>
</evidence>
<feature type="chain" id="PRO_5004793933" evidence="12">
    <location>
        <begin position="30"/>
        <end position="1037"/>
    </location>
</feature>
<evidence type="ECO:0000256" key="11">
    <source>
        <dbReference type="RuleBase" id="RU003357"/>
    </source>
</evidence>
<name>W0RDG1_9BACT</name>
<dbReference type="InterPro" id="IPR036942">
    <property type="entry name" value="Beta-barrel_TonB_sf"/>
</dbReference>
<evidence type="ECO:0000256" key="1">
    <source>
        <dbReference type="ARBA" id="ARBA00004571"/>
    </source>
</evidence>
<evidence type="ECO:0000313" key="16">
    <source>
        <dbReference type="Proteomes" id="UP000019151"/>
    </source>
</evidence>
<keyword evidence="16" id="KW-1185">Reference proteome</keyword>
<dbReference type="Pfam" id="PF00593">
    <property type="entry name" value="TonB_dep_Rec_b-barrel"/>
    <property type="match status" value="1"/>
</dbReference>
<dbReference type="RefSeq" id="WP_025410352.1">
    <property type="nucleotide sequence ID" value="NZ_CP007128.1"/>
</dbReference>
<dbReference type="Gene3D" id="2.60.40.1120">
    <property type="entry name" value="Carboxypeptidase-like, regulatory domain"/>
    <property type="match status" value="1"/>
</dbReference>
<dbReference type="GO" id="GO:0015344">
    <property type="term" value="F:siderophore uptake transmembrane transporter activity"/>
    <property type="evidence" value="ECO:0007669"/>
    <property type="project" value="TreeGrafter"/>
</dbReference>
<dbReference type="Gene3D" id="2.40.170.20">
    <property type="entry name" value="TonB-dependent receptor, beta-barrel domain"/>
    <property type="match status" value="1"/>
</dbReference>
<dbReference type="InterPro" id="IPR000531">
    <property type="entry name" value="Beta-barrel_TonB"/>
</dbReference>
<evidence type="ECO:0000256" key="7">
    <source>
        <dbReference type="ARBA" id="ARBA00023136"/>
    </source>
</evidence>
<sequence length="1037" mass="111146">MRGSILRRPLLRSGFAAVLLVGGAGVAGAQQATISGQVTAAGTAQPLPDSRVYVVGTTLIATTNAEGRYSIRGVPAGQAQVRVIRVGYTEQKKPVAVSAGQSLTVDFSLSPSVVQLSEIVTTATGPQRRVELGNSVASLPNVGEHVAEVPTHNVSDLLVGKVAGVNVLPGSMTGTAGTIRLRGLNSISLSNAPIWIVDGVRFNAGSVGVPTGGQRTTLLSSLAPDDIDNIEIVKGPSAATLYGTDAVNGVIIVTTKKGRAGGAQWNWFGETGAIKDKADYPLSYMIWGHSPTATTVQRRCELTQISAKTCIQDSITTFNPLNVAAYSPIQTGNRKQFGGQVSGGTEKVRYFSSGGWEVEEGPVRLPDSELARLQSANTPIREEWKKPEMLGRTNVRGNINAAVNDKFDLSVQSSYIKTNQRLTQTDNNSWSIFYQAAMNPGFNGAGPSRTNKDALGRDLNGNASYVYGDIFQDVVVEDIQRMLGSVNGNYRPFSWLQADGNIGVDLSDRRDGEVCRFNECPPSGTTRLGYATSQHSNDRNLSAKLAATATWSARDWANLKTTVGADYTNIEGENTNSSSQQLPPGAQTVGAGAVQFGGNGLPSATKTLGYYVQEQISLRDRMFVTLAARSDKNSAFGVNYKNAIYPKAQLAWVISDEPFFPHYSWLNSLRLRSAYGKAGQNPGATAALYTYSSRVVNVVSSSNGQSGTDTPGLRAAAVGNPNLRPESATEVEAGFESQLFNRVSVDFTYYTRRSQDALISRPIASSSGASTLSVLQNLGSIGNQGLELSVNATLASTRNFGWDLGVIGAHNTNKIRTLGTENGVPVPDIGTGTQRNAVGYPINAWFVRDRKWSDANGDNILTVDEISVDTAYHFLGASQPTYTASLTNGFDFLNRKLRVRAMFDYKGGFYVFNDNAQFLCANNAAVAARSNPNAPLRDQADCLAQRVTVPTTSSGYIENGAFIRFRELSATIGVPNRYLRLVHASNANLSLGARNLAVFTKYRGQDPEANYSTGDVQTGFMASAPRSYYTARLNLYF</sequence>
<evidence type="ECO:0000256" key="12">
    <source>
        <dbReference type="SAM" id="SignalP"/>
    </source>
</evidence>
<dbReference type="OrthoDB" id="9768177at2"/>
<keyword evidence="6 11" id="KW-0798">TonB box</keyword>
<dbReference type="InterPro" id="IPR037066">
    <property type="entry name" value="Plug_dom_sf"/>
</dbReference>
<keyword evidence="5 12" id="KW-0732">Signal</keyword>
<dbReference type="KEGG" id="gba:J421_1289"/>
<dbReference type="HOGENOM" id="CLU_004317_2_1_0"/>
<organism evidence="15 16">
    <name type="scientific">Gemmatirosa kalamazoonensis</name>
    <dbReference type="NCBI Taxonomy" id="861299"/>
    <lineage>
        <taxon>Bacteria</taxon>
        <taxon>Pseudomonadati</taxon>
        <taxon>Gemmatimonadota</taxon>
        <taxon>Gemmatimonadia</taxon>
        <taxon>Gemmatimonadales</taxon>
        <taxon>Gemmatimonadaceae</taxon>
        <taxon>Gemmatirosa</taxon>
    </lineage>
</organism>
<keyword evidence="4 10" id="KW-0812">Transmembrane</keyword>
<gene>
    <name evidence="15" type="ORF">J421_1289</name>
</gene>
<dbReference type="PANTHER" id="PTHR30069">
    <property type="entry name" value="TONB-DEPENDENT OUTER MEMBRANE RECEPTOR"/>
    <property type="match status" value="1"/>
</dbReference>
<dbReference type="Gene3D" id="2.170.130.10">
    <property type="entry name" value="TonB-dependent receptor, plug domain"/>
    <property type="match status" value="1"/>
</dbReference>
<keyword evidence="7 10" id="KW-0472">Membrane</keyword>
<dbReference type="EMBL" id="CP007128">
    <property type="protein sequence ID" value="AHG88826.1"/>
    <property type="molecule type" value="Genomic_DNA"/>
</dbReference>
<evidence type="ECO:0000256" key="5">
    <source>
        <dbReference type="ARBA" id="ARBA00022729"/>
    </source>
</evidence>
<dbReference type="InterPro" id="IPR008969">
    <property type="entry name" value="CarboxyPept-like_regulatory"/>
</dbReference>
<proteinExistence type="inferred from homology"/>
<evidence type="ECO:0000256" key="2">
    <source>
        <dbReference type="ARBA" id="ARBA00022448"/>
    </source>
</evidence>
<comment type="subcellular location">
    <subcellularLocation>
        <location evidence="1 10">Cell outer membrane</location>
        <topology evidence="1 10">Multi-pass membrane protein</topology>
    </subcellularLocation>
</comment>
<comment type="similarity">
    <text evidence="10 11">Belongs to the TonB-dependent receptor family.</text>
</comment>
<evidence type="ECO:0000256" key="8">
    <source>
        <dbReference type="ARBA" id="ARBA00023170"/>
    </source>
</evidence>
<dbReference type="InterPro" id="IPR039426">
    <property type="entry name" value="TonB-dep_rcpt-like"/>
</dbReference>
<protein>
    <submittedName>
        <fullName evidence="15">TonB-dependent outer membrane protein, SusC/RagA</fullName>
    </submittedName>
</protein>
<evidence type="ECO:0000256" key="9">
    <source>
        <dbReference type="ARBA" id="ARBA00023237"/>
    </source>
</evidence>
<accession>W0RDG1</accession>
<reference evidence="15 16" key="1">
    <citation type="journal article" date="2014" name="Genome Announc.">
        <title>Genome Sequence and Methylome of Soil Bacterium Gemmatirosa kalamazoonensis KBS708T, a Member of the Rarely Cultivated Gemmatimonadetes Phylum.</title>
        <authorList>
            <person name="Debruyn J.M."/>
            <person name="Radosevich M."/>
            <person name="Wommack K.E."/>
            <person name="Polson S.W."/>
            <person name="Hauser L.J."/>
            <person name="Fawaz M.N."/>
            <person name="Korlach J."/>
            <person name="Tsai Y.C."/>
        </authorList>
    </citation>
    <scope>NUCLEOTIDE SEQUENCE [LARGE SCALE GENOMIC DNA]</scope>
    <source>
        <strain evidence="15 16">KBS708</strain>
    </source>
</reference>
<dbReference type="PROSITE" id="PS52016">
    <property type="entry name" value="TONB_DEPENDENT_REC_3"/>
    <property type="match status" value="1"/>
</dbReference>
<dbReference type="SUPFAM" id="SSF56935">
    <property type="entry name" value="Porins"/>
    <property type="match status" value="1"/>
</dbReference>
<dbReference type="eggNOG" id="COG4771">
    <property type="taxonomic scope" value="Bacteria"/>
</dbReference>
<dbReference type="GO" id="GO:0044718">
    <property type="term" value="P:siderophore transmembrane transport"/>
    <property type="evidence" value="ECO:0007669"/>
    <property type="project" value="TreeGrafter"/>
</dbReference>
<keyword evidence="9 10" id="KW-0998">Cell outer membrane</keyword>
<evidence type="ECO:0000313" key="15">
    <source>
        <dbReference type="EMBL" id="AHG88826.1"/>
    </source>
</evidence>
<dbReference type="AlphaFoldDB" id="W0RDG1"/>
<evidence type="ECO:0000259" key="14">
    <source>
        <dbReference type="Pfam" id="PF07715"/>
    </source>
</evidence>
<evidence type="ECO:0000256" key="3">
    <source>
        <dbReference type="ARBA" id="ARBA00022452"/>
    </source>
</evidence>
<evidence type="ECO:0000256" key="10">
    <source>
        <dbReference type="PROSITE-ProRule" id="PRU01360"/>
    </source>
</evidence>
<dbReference type="Pfam" id="PF13715">
    <property type="entry name" value="CarbopepD_reg_2"/>
    <property type="match status" value="1"/>
</dbReference>